<dbReference type="NCBIfam" id="TIGR01120">
    <property type="entry name" value="rpiB"/>
    <property type="match status" value="1"/>
</dbReference>
<evidence type="ECO:0000313" key="6">
    <source>
        <dbReference type="Proteomes" id="UP000713222"/>
    </source>
</evidence>
<dbReference type="GO" id="GO:0005975">
    <property type="term" value="P:carbohydrate metabolic process"/>
    <property type="evidence" value="ECO:0007669"/>
    <property type="project" value="InterPro"/>
</dbReference>
<feature type="binding site" evidence="4">
    <location>
        <position position="114"/>
    </location>
    <ligand>
        <name>D-ribulose 5-phosphate</name>
        <dbReference type="ChEBI" id="CHEBI:58121"/>
    </ligand>
</feature>
<dbReference type="GO" id="GO:0004751">
    <property type="term" value="F:ribose-5-phosphate isomerase activity"/>
    <property type="evidence" value="ECO:0007669"/>
    <property type="project" value="UniProtKB-EC"/>
</dbReference>
<dbReference type="InterPro" id="IPR003500">
    <property type="entry name" value="RpiB_LacA_LacB"/>
</dbReference>
<dbReference type="NCBIfam" id="TIGR00689">
    <property type="entry name" value="rpiB_lacA_lacB"/>
    <property type="match status" value="1"/>
</dbReference>
<feature type="binding site" evidence="4">
    <location>
        <begin position="71"/>
        <end position="75"/>
    </location>
    <ligand>
        <name>D-ribulose 5-phosphate</name>
        <dbReference type="ChEBI" id="CHEBI:58121"/>
    </ligand>
</feature>
<evidence type="ECO:0000256" key="4">
    <source>
        <dbReference type="PIRSR" id="PIRSR005384-2"/>
    </source>
</evidence>
<evidence type="ECO:0000256" key="1">
    <source>
        <dbReference type="ARBA" id="ARBA00008754"/>
    </source>
</evidence>
<gene>
    <name evidence="5" type="primary">rpiB</name>
    <name evidence="5" type="ORF">EBV32_04330</name>
</gene>
<evidence type="ECO:0000313" key="5">
    <source>
        <dbReference type="EMBL" id="NBN88298.1"/>
    </source>
</evidence>
<dbReference type="InterPro" id="IPR004785">
    <property type="entry name" value="RpiB"/>
</dbReference>
<dbReference type="PANTHER" id="PTHR30345">
    <property type="entry name" value="RIBOSE-5-PHOSPHATE ISOMERASE B"/>
    <property type="match status" value="1"/>
</dbReference>
<accession>A0A964UYV3</accession>
<feature type="binding site" evidence="4">
    <location>
        <position position="137"/>
    </location>
    <ligand>
        <name>D-ribulose 5-phosphate</name>
        <dbReference type="ChEBI" id="CHEBI:58121"/>
    </ligand>
</feature>
<dbReference type="Proteomes" id="UP000713222">
    <property type="component" value="Unassembled WGS sequence"/>
</dbReference>
<dbReference type="Pfam" id="PF02502">
    <property type="entry name" value="LacAB_rpiB"/>
    <property type="match status" value="1"/>
</dbReference>
<organism evidence="5 6">
    <name type="scientific">Candidatus Fonsibacter lacus</name>
    <dbReference type="NCBI Taxonomy" id="2576439"/>
    <lineage>
        <taxon>Bacteria</taxon>
        <taxon>Pseudomonadati</taxon>
        <taxon>Pseudomonadota</taxon>
        <taxon>Alphaproteobacteria</taxon>
        <taxon>Candidatus Pelagibacterales</taxon>
        <taxon>Candidatus Pelagibacterales incertae sedis</taxon>
        <taxon>Candidatus Fonsibacter</taxon>
    </lineage>
</organism>
<dbReference type="PIRSF" id="PIRSF005384">
    <property type="entry name" value="RpiB_LacA_B"/>
    <property type="match status" value="1"/>
</dbReference>
<evidence type="ECO:0000256" key="3">
    <source>
        <dbReference type="PIRSR" id="PIRSR005384-1"/>
    </source>
</evidence>
<dbReference type="InterPro" id="IPR036569">
    <property type="entry name" value="RpiB_LacA_LacB_sf"/>
</dbReference>
<dbReference type="EC" id="5.3.1.6" evidence="5"/>
<sequence>MSKSLTKSIIIASDHAGFLMKEKVKIFLNKSKIKSLDLGTFSEERVDYPDYAKKLSILVKKKTSFGILICGSGIGVSIAANRFKKVRAAVCYNQISASLARKHNNANVLCLGARLIHFKNVKKIINTFISTKFEGGRHTARVKKLDK</sequence>
<protein>
    <submittedName>
        <fullName evidence="5">Ribose 5-phosphate isomerase B</fullName>
        <ecNumber evidence="5">5.3.1.6</ecNumber>
    </submittedName>
</protein>
<comment type="caution">
    <text evidence="5">The sequence shown here is derived from an EMBL/GenBank/DDBJ whole genome shotgun (WGS) entry which is preliminary data.</text>
</comment>
<keyword evidence="2 5" id="KW-0413">Isomerase</keyword>
<dbReference type="AlphaFoldDB" id="A0A964UYV3"/>
<dbReference type="PANTHER" id="PTHR30345:SF0">
    <property type="entry name" value="DNA DAMAGE-REPAIR_TOLERATION PROTEIN DRT102"/>
    <property type="match status" value="1"/>
</dbReference>
<dbReference type="SUPFAM" id="SSF89623">
    <property type="entry name" value="Ribose/Galactose isomerase RpiB/AlsB"/>
    <property type="match status" value="1"/>
</dbReference>
<feature type="active site" description="Proton acceptor" evidence="3">
    <location>
        <position position="70"/>
    </location>
</feature>
<evidence type="ECO:0000256" key="2">
    <source>
        <dbReference type="ARBA" id="ARBA00023235"/>
    </source>
</evidence>
<dbReference type="EMBL" id="RGET01000084">
    <property type="protein sequence ID" value="NBN88298.1"/>
    <property type="molecule type" value="Genomic_DNA"/>
</dbReference>
<dbReference type="NCBIfam" id="NF004051">
    <property type="entry name" value="PRK05571.1"/>
    <property type="match status" value="1"/>
</dbReference>
<dbReference type="Gene3D" id="3.40.1400.10">
    <property type="entry name" value="Sugar-phosphate isomerase, RpiB/LacA/LacB"/>
    <property type="match status" value="1"/>
</dbReference>
<proteinExistence type="inferred from homology"/>
<comment type="similarity">
    <text evidence="1">Belongs to the LacAB/RpiB family.</text>
</comment>
<reference evidence="5" key="1">
    <citation type="submission" date="2018-10" db="EMBL/GenBank/DDBJ databases">
        <title>Iterative Subtractive Binning of Freshwater Chronoseries Metagenomes Recovers Nearly Complete Genomes from over Four Hundred Novel Species.</title>
        <authorList>
            <person name="Rodriguez-R L.M."/>
            <person name="Tsementzi D."/>
            <person name="Luo C."/>
            <person name="Konstantinidis K.T."/>
        </authorList>
    </citation>
    <scope>NUCLEOTIDE SEQUENCE</scope>
    <source>
        <strain evidence="5">WB7_6_001</strain>
    </source>
</reference>
<name>A0A964UYV3_9PROT</name>
<feature type="binding site" evidence="4">
    <location>
        <position position="141"/>
    </location>
    <ligand>
        <name>D-ribulose 5-phosphate</name>
        <dbReference type="ChEBI" id="CHEBI:58121"/>
    </ligand>
</feature>
<feature type="active site" description="Proton donor" evidence="3">
    <location>
        <position position="103"/>
    </location>
</feature>
<feature type="binding site" evidence="4">
    <location>
        <position position="104"/>
    </location>
    <ligand>
        <name>D-ribulose 5-phosphate</name>
        <dbReference type="ChEBI" id="CHEBI:58121"/>
    </ligand>
</feature>
<feature type="binding site" evidence="4">
    <location>
        <begin position="14"/>
        <end position="15"/>
    </location>
    <ligand>
        <name>D-ribulose 5-phosphate</name>
        <dbReference type="ChEBI" id="CHEBI:58121"/>
    </ligand>
</feature>